<reference evidence="1 2" key="1">
    <citation type="submission" date="2019-03" db="EMBL/GenBank/DDBJ databases">
        <title>Genomic Encyclopedia of Type Strains, Phase IV (KMG-IV): sequencing the most valuable type-strain genomes for metagenomic binning, comparative biology and taxonomic classification.</title>
        <authorList>
            <person name="Goeker M."/>
        </authorList>
    </citation>
    <scope>NUCLEOTIDE SEQUENCE [LARGE SCALE GENOMIC DNA]</scope>
    <source>
        <strain evidence="1 2">DSM 23344</strain>
    </source>
</reference>
<evidence type="ECO:0000313" key="1">
    <source>
        <dbReference type="EMBL" id="TCO75514.1"/>
    </source>
</evidence>
<gene>
    <name evidence="1" type="ORF">EV688_10880</name>
</gene>
<dbReference type="GO" id="GO:0006508">
    <property type="term" value="P:proteolysis"/>
    <property type="evidence" value="ECO:0007669"/>
    <property type="project" value="InterPro"/>
</dbReference>
<accession>A0A4R2KPL9</accession>
<dbReference type="PANTHER" id="PTHR10443">
    <property type="entry name" value="MICROSOMAL DIPEPTIDASE"/>
    <property type="match status" value="1"/>
</dbReference>
<dbReference type="GO" id="GO:0070573">
    <property type="term" value="F:metallodipeptidase activity"/>
    <property type="evidence" value="ECO:0007669"/>
    <property type="project" value="InterPro"/>
</dbReference>
<dbReference type="InterPro" id="IPR032466">
    <property type="entry name" value="Metal_Hydrolase"/>
</dbReference>
<comment type="caution">
    <text evidence="1">The sequence shown here is derived from an EMBL/GenBank/DDBJ whole genome shotgun (WGS) entry which is preliminary data.</text>
</comment>
<sequence>MLCIAAHFYEAYQIAGDTHLSPAHGTLYSRATFNLQETAMSIPRRDFLRFASVAGIAPAAIAGSWPVTSTAATPATATMPDADAGHQSPRWPGYNQAMVVDFLGSPGYFNYPQNPPLDRKMIDNARNSGITAMNVTVSGGDTLASLRRMAPWFANVERWPDVFRLVRSMDQLQDARASGRVGIILGFQDTTPYEGDLSRIDMFHDLGVRVVQLTYNVRNLVGDGCLEPGNAGLSTYGHEVVERLNALGSLVDLSHCGKRTTAEGIRASAAPVGITHTGCNAVMRHPRSKDDEELRAAADGGGVVGIYLMPFLTPGRIPTTDDVVAHIEHALDVCGEDHVGIGSDLSITPIDGSDEYWAAHREFVSGRIEAGIAAPAEDPEVLFTVPELNSHRRMDLIADALVARGHNDRIIEKVIGGNWVRLCGEVWKE</sequence>
<name>A0A4R2KPL9_9GAMM</name>
<dbReference type="Proteomes" id="UP000294980">
    <property type="component" value="Unassembled WGS sequence"/>
</dbReference>
<dbReference type="EMBL" id="SLWX01000008">
    <property type="protein sequence ID" value="TCO75514.1"/>
    <property type="molecule type" value="Genomic_DNA"/>
</dbReference>
<protein>
    <submittedName>
        <fullName evidence="1">Membrane dipeptidase</fullName>
    </submittedName>
</protein>
<dbReference type="PANTHER" id="PTHR10443:SF12">
    <property type="entry name" value="DIPEPTIDASE"/>
    <property type="match status" value="1"/>
</dbReference>
<proteinExistence type="predicted"/>
<dbReference type="Pfam" id="PF01244">
    <property type="entry name" value="Peptidase_M19"/>
    <property type="match status" value="1"/>
</dbReference>
<dbReference type="SUPFAM" id="SSF51556">
    <property type="entry name" value="Metallo-dependent hydrolases"/>
    <property type="match status" value="1"/>
</dbReference>
<dbReference type="InterPro" id="IPR008257">
    <property type="entry name" value="Pept_M19"/>
</dbReference>
<evidence type="ECO:0000313" key="2">
    <source>
        <dbReference type="Proteomes" id="UP000294980"/>
    </source>
</evidence>
<organism evidence="1 2">
    <name type="scientific">Chromatocurvus halotolerans</name>
    <dbReference type="NCBI Taxonomy" id="1132028"/>
    <lineage>
        <taxon>Bacteria</taxon>
        <taxon>Pseudomonadati</taxon>
        <taxon>Pseudomonadota</taxon>
        <taxon>Gammaproteobacteria</taxon>
        <taxon>Cellvibrionales</taxon>
        <taxon>Halieaceae</taxon>
        <taxon>Chromatocurvus</taxon>
    </lineage>
</organism>
<dbReference type="OrthoDB" id="9804920at2"/>
<dbReference type="Gene3D" id="3.20.20.140">
    <property type="entry name" value="Metal-dependent hydrolases"/>
    <property type="match status" value="1"/>
</dbReference>
<dbReference type="PROSITE" id="PS51365">
    <property type="entry name" value="RENAL_DIPEPTIDASE_2"/>
    <property type="match status" value="1"/>
</dbReference>
<dbReference type="AlphaFoldDB" id="A0A4R2KPL9"/>
<keyword evidence="2" id="KW-1185">Reference proteome</keyword>